<evidence type="ECO:0000313" key="2">
    <source>
        <dbReference type="Proteomes" id="UP000775547"/>
    </source>
</evidence>
<organism evidence="1 2">
    <name type="scientific">Asterophora parasitica</name>
    <dbReference type="NCBI Taxonomy" id="117018"/>
    <lineage>
        <taxon>Eukaryota</taxon>
        <taxon>Fungi</taxon>
        <taxon>Dikarya</taxon>
        <taxon>Basidiomycota</taxon>
        <taxon>Agaricomycotina</taxon>
        <taxon>Agaricomycetes</taxon>
        <taxon>Agaricomycetidae</taxon>
        <taxon>Agaricales</taxon>
        <taxon>Tricholomatineae</taxon>
        <taxon>Lyophyllaceae</taxon>
        <taxon>Asterophora</taxon>
    </lineage>
</organism>
<dbReference type="OrthoDB" id="2606310at2759"/>
<evidence type="ECO:0000313" key="1">
    <source>
        <dbReference type="EMBL" id="KAG5642116.1"/>
    </source>
</evidence>
<accession>A0A9P7K894</accession>
<sequence>MSLIPTLADELSLEIIRLAATPVYEVCDEDPNPHYCYSTALSLARVSSNFYVEVMPILLDTVSLRTRQSLLAFQRLIHKINSRQSPLAHRGVDFPRLIQKSRIYSKEIYGNTADTPSGDYLDYKPVYDVLKNARAMGIHVDSTYHLLYNALDERGVPADDWTCRDALFWGGWTKWKELTCSIGGLAFLRQLKRLTIWIDDKSHKPSDDPRGLPAWTRTIPFHHMPNLTHFACTLTGSSEAHTPPTRMMVYIAPPSALGQDRHVIEQWILNPLDRHGVVVEFSPRQYSTSTSLEEAYFCGDGDRAWEEASRRLALLGDYQGP</sequence>
<comment type="caution">
    <text evidence="1">The sequence shown here is derived from an EMBL/GenBank/DDBJ whole genome shotgun (WGS) entry which is preliminary data.</text>
</comment>
<proteinExistence type="predicted"/>
<dbReference type="AlphaFoldDB" id="A0A9P7K894"/>
<dbReference type="EMBL" id="JABCKV010000215">
    <property type="protein sequence ID" value="KAG5642116.1"/>
    <property type="molecule type" value="Genomic_DNA"/>
</dbReference>
<keyword evidence="2" id="KW-1185">Reference proteome</keyword>
<dbReference type="Proteomes" id="UP000775547">
    <property type="component" value="Unassembled WGS sequence"/>
</dbReference>
<reference evidence="1" key="2">
    <citation type="submission" date="2021-10" db="EMBL/GenBank/DDBJ databases">
        <title>Phylogenomics reveals ancestral predisposition of the termite-cultivated fungus Termitomyces towards a domesticated lifestyle.</title>
        <authorList>
            <person name="Auxier B."/>
            <person name="Grum-Grzhimaylo A."/>
            <person name="Cardenas M.E."/>
            <person name="Lodge J.D."/>
            <person name="Laessoe T."/>
            <person name="Pedersen O."/>
            <person name="Smith M.E."/>
            <person name="Kuyper T.W."/>
            <person name="Franco-Molano E.A."/>
            <person name="Baroni T.J."/>
            <person name="Aanen D.K."/>
        </authorList>
    </citation>
    <scope>NUCLEOTIDE SEQUENCE</scope>
    <source>
        <strain evidence="1">AP01</strain>
        <tissue evidence="1">Mycelium</tissue>
    </source>
</reference>
<gene>
    <name evidence="1" type="ORF">DXG03_003587</name>
</gene>
<name>A0A9P7K894_9AGAR</name>
<reference evidence="1" key="1">
    <citation type="submission" date="2020-07" db="EMBL/GenBank/DDBJ databases">
        <authorList>
            <person name="Nieuwenhuis M."/>
            <person name="Van De Peppel L.J.J."/>
        </authorList>
    </citation>
    <scope>NUCLEOTIDE SEQUENCE</scope>
    <source>
        <strain evidence="1">AP01</strain>
        <tissue evidence="1">Mycelium</tissue>
    </source>
</reference>
<protein>
    <submittedName>
        <fullName evidence="1">Uncharacterized protein</fullName>
    </submittedName>
</protein>